<accession>A0A6J4TMQ1</accession>
<feature type="compositionally biased region" description="Basic residues" evidence="1">
    <location>
        <begin position="32"/>
        <end position="44"/>
    </location>
</feature>
<gene>
    <name evidence="2" type="ORF">AVDCRST_MAG13-3773</name>
</gene>
<evidence type="ECO:0000313" key="2">
    <source>
        <dbReference type="EMBL" id="CAA9526400.1"/>
    </source>
</evidence>
<proteinExistence type="predicted"/>
<name>A0A6J4TMQ1_9ACTN</name>
<feature type="compositionally biased region" description="Basic residues" evidence="1">
    <location>
        <begin position="113"/>
        <end position="123"/>
    </location>
</feature>
<protein>
    <submittedName>
        <fullName evidence="2">Uncharacterized protein</fullName>
    </submittedName>
</protein>
<feature type="non-terminal residue" evidence="2">
    <location>
        <position position="130"/>
    </location>
</feature>
<evidence type="ECO:0000256" key="1">
    <source>
        <dbReference type="SAM" id="MobiDB-lite"/>
    </source>
</evidence>
<feature type="compositionally biased region" description="Basic residues" evidence="1">
    <location>
        <begin position="8"/>
        <end position="20"/>
    </location>
</feature>
<organism evidence="2">
    <name type="scientific">uncultured Solirubrobacteraceae bacterium</name>
    <dbReference type="NCBI Taxonomy" id="1162706"/>
    <lineage>
        <taxon>Bacteria</taxon>
        <taxon>Bacillati</taxon>
        <taxon>Actinomycetota</taxon>
        <taxon>Thermoleophilia</taxon>
        <taxon>Solirubrobacterales</taxon>
        <taxon>Solirubrobacteraceae</taxon>
        <taxon>environmental samples</taxon>
    </lineage>
</organism>
<dbReference type="AlphaFoldDB" id="A0A6J4TMQ1"/>
<feature type="non-terminal residue" evidence="2">
    <location>
        <position position="1"/>
    </location>
</feature>
<dbReference type="EMBL" id="CADCVO010000583">
    <property type="protein sequence ID" value="CAA9526400.1"/>
    <property type="molecule type" value="Genomic_DNA"/>
</dbReference>
<sequence>GVPPSRPGRARGGRGRRRRDRLAARAVDGGRRGRRGVRAAHGRLARGGGRPAHDVARHARGVGGRHGLAPRVPQDAPARRAGRALGLRRERRRPRGPPGPGDRLGAAGGDHHGGRRARLRPPRARAEPAR</sequence>
<feature type="region of interest" description="Disordered" evidence="1">
    <location>
        <begin position="1"/>
        <end position="130"/>
    </location>
</feature>
<reference evidence="2" key="1">
    <citation type="submission" date="2020-02" db="EMBL/GenBank/DDBJ databases">
        <authorList>
            <person name="Meier V. D."/>
        </authorList>
    </citation>
    <scope>NUCLEOTIDE SEQUENCE</scope>
    <source>
        <strain evidence="2">AVDCRST_MAG13</strain>
    </source>
</reference>